<dbReference type="EMBL" id="UZAF01016412">
    <property type="protein sequence ID" value="VDO27523.1"/>
    <property type="molecule type" value="Genomic_DNA"/>
</dbReference>
<evidence type="ECO:0000313" key="6">
    <source>
        <dbReference type="Proteomes" id="UP000268014"/>
    </source>
</evidence>
<comment type="similarity">
    <text evidence="4">Belongs to the PhyH family. PHYHD1 subfamily.</text>
</comment>
<accession>A0A0N4W766</accession>
<dbReference type="PANTHER" id="PTHR20883">
    <property type="entry name" value="PHYTANOYL-COA DIOXYGENASE DOMAIN CONTAINING 1"/>
    <property type="match status" value="1"/>
</dbReference>
<dbReference type="STRING" id="6290.A0A0N4W766"/>
<dbReference type="Gene3D" id="2.60.120.620">
    <property type="entry name" value="q2cbj1_9rhob like domain"/>
    <property type="match status" value="1"/>
</dbReference>
<evidence type="ECO:0000256" key="4">
    <source>
        <dbReference type="ARBA" id="ARBA00038356"/>
    </source>
</evidence>
<dbReference type="WBParaSite" id="HPLM_0000595001-mRNA-1">
    <property type="protein sequence ID" value="HPLM_0000595001-mRNA-1"/>
    <property type="gene ID" value="HPLM_0000595001"/>
</dbReference>
<evidence type="ECO:0000313" key="5">
    <source>
        <dbReference type="EMBL" id="VDO27523.1"/>
    </source>
</evidence>
<protein>
    <submittedName>
        <fullName evidence="7">Phytanoyl-CoA dioxygenase</fullName>
    </submittedName>
</protein>
<name>A0A0N4W766_HAEPC</name>
<sequence length="290" mass="33452">MSWLSDFEQNGFAVIENVFTADELTEMKNEINRIISEIDLRDHPKCVFSTLDENKVRSAIRFQQLQPCHTVSFQHLVDDYFLNSSDKIRVFFEEGALDKDGKLVTEKHEAFNKIGHGLHLENPVFKRMSFHPKIKQLVKEIHYEDPKIVQSMYIFKQPKIGGAVTDHIDATFLYVEPIDHLIGIWIAVDDANEENGCLAFIPGSHKRSSVDYRFRRTHKTDGSALLKFTGERPTYDQTKFVNVPIKKGSLIVIHGLVVHKSDPNISSKSRHAYTLHIMEAKNTKWSEDNW</sequence>
<dbReference type="OrthoDB" id="445007at2759"/>
<comment type="cofactor">
    <cofactor evidence="1">
        <name>Fe cation</name>
        <dbReference type="ChEBI" id="CHEBI:24875"/>
    </cofactor>
</comment>
<dbReference type="Proteomes" id="UP000268014">
    <property type="component" value="Unassembled WGS sequence"/>
</dbReference>
<dbReference type="OMA" id="KYSEDNW"/>
<evidence type="ECO:0000256" key="1">
    <source>
        <dbReference type="ARBA" id="ARBA00001962"/>
    </source>
</evidence>
<evidence type="ECO:0000256" key="3">
    <source>
        <dbReference type="ARBA" id="ARBA00023004"/>
    </source>
</evidence>
<organism evidence="7">
    <name type="scientific">Haemonchus placei</name>
    <name type="common">Barber's pole worm</name>
    <dbReference type="NCBI Taxonomy" id="6290"/>
    <lineage>
        <taxon>Eukaryota</taxon>
        <taxon>Metazoa</taxon>
        <taxon>Ecdysozoa</taxon>
        <taxon>Nematoda</taxon>
        <taxon>Chromadorea</taxon>
        <taxon>Rhabditida</taxon>
        <taxon>Rhabditina</taxon>
        <taxon>Rhabditomorpha</taxon>
        <taxon>Strongyloidea</taxon>
        <taxon>Trichostrongylidae</taxon>
        <taxon>Haemonchus</taxon>
    </lineage>
</organism>
<reference evidence="7" key="1">
    <citation type="submission" date="2017-02" db="UniProtKB">
        <authorList>
            <consortium name="WormBaseParasite"/>
        </authorList>
    </citation>
    <scope>IDENTIFICATION</scope>
</reference>
<evidence type="ECO:0000256" key="2">
    <source>
        <dbReference type="ARBA" id="ARBA00022723"/>
    </source>
</evidence>
<dbReference type="Pfam" id="PF05721">
    <property type="entry name" value="PhyH"/>
    <property type="match status" value="1"/>
</dbReference>
<dbReference type="GO" id="GO:0046872">
    <property type="term" value="F:metal ion binding"/>
    <property type="evidence" value="ECO:0007669"/>
    <property type="project" value="UniProtKB-KW"/>
</dbReference>
<proteinExistence type="inferred from homology"/>
<keyword evidence="6" id="KW-1185">Reference proteome</keyword>
<dbReference type="SUPFAM" id="SSF51197">
    <property type="entry name" value="Clavaminate synthase-like"/>
    <property type="match status" value="1"/>
</dbReference>
<dbReference type="AlphaFoldDB" id="A0A0N4W766"/>
<reference evidence="5 6" key="2">
    <citation type="submission" date="2018-11" db="EMBL/GenBank/DDBJ databases">
        <authorList>
            <consortium name="Pathogen Informatics"/>
        </authorList>
    </citation>
    <scope>NUCLEOTIDE SEQUENCE [LARGE SCALE GENOMIC DNA]</scope>
    <source>
        <strain evidence="5 6">MHpl1</strain>
    </source>
</reference>
<gene>
    <name evidence="5" type="ORF">HPLM_LOCUS5942</name>
</gene>
<keyword evidence="2" id="KW-0479">Metal-binding</keyword>
<dbReference type="PANTHER" id="PTHR20883:SF15">
    <property type="entry name" value="PHYTANOYL-COA DIOXYGENASE DOMAIN-CONTAINING PROTEIN 1"/>
    <property type="match status" value="1"/>
</dbReference>
<keyword evidence="3" id="KW-0408">Iron</keyword>
<evidence type="ECO:0000313" key="7">
    <source>
        <dbReference type="WBParaSite" id="HPLM_0000595001-mRNA-1"/>
    </source>
</evidence>
<dbReference type="InterPro" id="IPR008775">
    <property type="entry name" value="Phytyl_CoA_dOase-like"/>
</dbReference>